<dbReference type="Pfam" id="PF05057">
    <property type="entry name" value="DUF676"/>
    <property type="match status" value="1"/>
</dbReference>
<dbReference type="InterPro" id="IPR007751">
    <property type="entry name" value="DUF676_lipase-like"/>
</dbReference>
<sequence length="519" mass="59106">MSNTCPVVYVRGYAMTSKAVEETFNLPYYGFNLGSTQYRQGGGHDPEMHIFESPVIRLMKDHDYVDAFGQFADTRGEPIPDSVPGKTDWRRTLWIFRYYDPESSLFNEERPVFPQYAVRLLMFLNKVRVACGDPEGFRVNLVAHSMGGLICRCYLQNAKFLEDYAAPDKNPGIDPELLKTVTVNKLFTFGTPHRGIRFRNALGPVNWVREMTGGLREDQFTPRYMRGYLGLGSNDDPNVYRPQPYAPALNHTFSLVGTNAADYVVGGSRLAVGAKSDGLVLTENAYIHAGPRAYIHRAHSGPLGVVNSEEGYQNLRRFLFGNAAFQARLRFGRVSGRLPGTDRRDVLRYLTVEVGISIRGLAGYLDMRNEREFTAEQISLSEAGDTFVPSGGKDPVLYTGYLFAYRECRRDHRAASGDEYSRWVVDLVIKPHYERERLFTTSRFEGDHFLDDRLELALGDEKAEKPFVYRWQNHDTITREPDTEDPPPGVRARYVIDLPRPALRYLEDVQLVVDVMDWD</sequence>
<keyword evidence="3" id="KW-1185">Reference proteome</keyword>
<evidence type="ECO:0000313" key="2">
    <source>
        <dbReference type="EMBL" id="OOG28091.1"/>
    </source>
</evidence>
<dbReference type="Proteomes" id="UP000189462">
    <property type="component" value="Unassembled WGS sequence"/>
</dbReference>
<dbReference type="AlphaFoldDB" id="A0A1V3NSS6"/>
<dbReference type="RefSeq" id="WP_077277537.1">
    <property type="nucleotide sequence ID" value="NZ_MVBK01000011.1"/>
</dbReference>
<evidence type="ECO:0000313" key="3">
    <source>
        <dbReference type="Proteomes" id="UP000189462"/>
    </source>
</evidence>
<reference evidence="2 3" key="1">
    <citation type="submission" date="2017-02" db="EMBL/GenBank/DDBJ databases">
        <title>Genomic diversity within the haloalkaliphilic genus Thioalkalivibrio.</title>
        <authorList>
            <person name="Ahn A.-C."/>
            <person name="Meier-Kolthoff J."/>
            <person name="Overmars L."/>
            <person name="Richter M."/>
            <person name="Woyke T."/>
            <person name="Sorokin D.Y."/>
            <person name="Muyzer G."/>
        </authorList>
    </citation>
    <scope>NUCLEOTIDE SEQUENCE [LARGE SCALE GENOMIC DNA]</scope>
    <source>
        <strain evidence="2 3">ALJD</strain>
    </source>
</reference>
<dbReference type="STRING" id="108003.B1C78_02390"/>
<proteinExistence type="predicted"/>
<dbReference type="SUPFAM" id="SSF53474">
    <property type="entry name" value="alpha/beta-Hydrolases"/>
    <property type="match status" value="1"/>
</dbReference>
<dbReference type="Gene3D" id="3.40.50.1820">
    <property type="entry name" value="alpha/beta hydrolase"/>
    <property type="match status" value="1"/>
</dbReference>
<dbReference type="InterPro" id="IPR029058">
    <property type="entry name" value="AB_hydrolase_fold"/>
</dbReference>
<comment type="caution">
    <text evidence="2">The sequence shown here is derived from an EMBL/GenBank/DDBJ whole genome shotgun (WGS) entry which is preliminary data.</text>
</comment>
<accession>A0A1V3NSS6</accession>
<name>A0A1V3NSS6_9GAMM</name>
<dbReference type="EMBL" id="MVBK01000011">
    <property type="protein sequence ID" value="OOG28091.1"/>
    <property type="molecule type" value="Genomic_DNA"/>
</dbReference>
<feature type="domain" description="DUF676" evidence="1">
    <location>
        <begin position="138"/>
        <end position="202"/>
    </location>
</feature>
<dbReference type="OrthoDB" id="556502at2"/>
<organism evidence="2 3">
    <name type="scientific">Thioalkalivibrio denitrificans</name>
    <dbReference type="NCBI Taxonomy" id="108003"/>
    <lineage>
        <taxon>Bacteria</taxon>
        <taxon>Pseudomonadati</taxon>
        <taxon>Pseudomonadota</taxon>
        <taxon>Gammaproteobacteria</taxon>
        <taxon>Chromatiales</taxon>
        <taxon>Ectothiorhodospiraceae</taxon>
        <taxon>Thioalkalivibrio</taxon>
    </lineage>
</organism>
<evidence type="ECO:0000259" key="1">
    <source>
        <dbReference type="Pfam" id="PF05057"/>
    </source>
</evidence>
<protein>
    <recommendedName>
        <fullName evidence="1">DUF676 domain-containing protein</fullName>
    </recommendedName>
</protein>
<gene>
    <name evidence="2" type="ORF">B1C78_02390</name>
</gene>